<proteinExistence type="predicted"/>
<feature type="compositionally biased region" description="Polar residues" evidence="1">
    <location>
        <begin position="1379"/>
        <end position="1397"/>
    </location>
</feature>
<feature type="region of interest" description="Disordered" evidence="1">
    <location>
        <begin position="1274"/>
        <end position="1315"/>
    </location>
</feature>
<evidence type="ECO:0000313" key="2">
    <source>
        <dbReference type="Proteomes" id="UP000504637"/>
    </source>
</evidence>
<feature type="compositionally biased region" description="Low complexity" evidence="1">
    <location>
        <begin position="15"/>
        <end position="28"/>
    </location>
</feature>
<feature type="compositionally biased region" description="Polar residues" evidence="1">
    <location>
        <begin position="412"/>
        <end position="427"/>
    </location>
</feature>
<dbReference type="OrthoDB" id="9975114at2759"/>
<feature type="region of interest" description="Disordered" evidence="1">
    <location>
        <begin position="820"/>
        <end position="845"/>
    </location>
</feature>
<dbReference type="Proteomes" id="UP000504637">
    <property type="component" value="Unplaced"/>
</dbReference>
<organism evidence="3">
    <name type="scientific">Dissoconium aciculare CBS 342.82</name>
    <dbReference type="NCBI Taxonomy" id="1314786"/>
    <lineage>
        <taxon>Eukaryota</taxon>
        <taxon>Fungi</taxon>
        <taxon>Dikarya</taxon>
        <taxon>Ascomycota</taxon>
        <taxon>Pezizomycotina</taxon>
        <taxon>Dothideomycetes</taxon>
        <taxon>Dothideomycetidae</taxon>
        <taxon>Mycosphaerellales</taxon>
        <taxon>Dissoconiaceae</taxon>
        <taxon>Dissoconium</taxon>
    </lineage>
</organism>
<reference evidence="3" key="3">
    <citation type="submission" date="2025-08" db="UniProtKB">
        <authorList>
            <consortium name="RefSeq"/>
        </authorList>
    </citation>
    <scope>IDENTIFICATION</scope>
    <source>
        <strain evidence="3">CBS 342.82</strain>
    </source>
</reference>
<evidence type="ECO:0000256" key="1">
    <source>
        <dbReference type="SAM" id="MobiDB-lite"/>
    </source>
</evidence>
<feature type="region of interest" description="Disordered" evidence="1">
    <location>
        <begin position="453"/>
        <end position="482"/>
    </location>
</feature>
<feature type="region of interest" description="Disordered" evidence="1">
    <location>
        <begin position="408"/>
        <end position="427"/>
    </location>
</feature>
<accession>A0A6J3LSR2</accession>
<feature type="compositionally biased region" description="Basic and acidic residues" evidence="1">
    <location>
        <begin position="105"/>
        <end position="115"/>
    </location>
</feature>
<keyword evidence="2" id="KW-1185">Reference proteome</keyword>
<dbReference type="GeneID" id="54361315"/>
<feature type="compositionally biased region" description="Pro residues" evidence="1">
    <location>
        <begin position="722"/>
        <end position="731"/>
    </location>
</feature>
<feature type="compositionally biased region" description="Polar residues" evidence="1">
    <location>
        <begin position="29"/>
        <end position="44"/>
    </location>
</feature>
<dbReference type="RefSeq" id="XP_033455365.1">
    <property type="nucleotide sequence ID" value="XM_033603515.1"/>
</dbReference>
<feature type="region of interest" description="Disordered" evidence="1">
    <location>
        <begin position="940"/>
        <end position="972"/>
    </location>
</feature>
<feature type="compositionally biased region" description="Low complexity" evidence="1">
    <location>
        <begin position="45"/>
        <end position="58"/>
    </location>
</feature>
<feature type="compositionally biased region" description="Basic and acidic residues" evidence="1">
    <location>
        <begin position="131"/>
        <end position="147"/>
    </location>
</feature>
<feature type="region of interest" description="Disordered" evidence="1">
    <location>
        <begin position="1"/>
        <end position="207"/>
    </location>
</feature>
<evidence type="ECO:0000313" key="3">
    <source>
        <dbReference type="RefSeq" id="XP_033455365.1"/>
    </source>
</evidence>
<feature type="region of interest" description="Disordered" evidence="1">
    <location>
        <begin position="1356"/>
        <end position="1440"/>
    </location>
</feature>
<reference evidence="3" key="1">
    <citation type="submission" date="2020-01" db="EMBL/GenBank/DDBJ databases">
        <authorList>
            <consortium name="DOE Joint Genome Institute"/>
            <person name="Haridas S."/>
            <person name="Albert R."/>
            <person name="Binder M."/>
            <person name="Bloem J."/>
            <person name="Labutti K."/>
            <person name="Salamov A."/>
            <person name="Andreopoulos B."/>
            <person name="Baker S.E."/>
            <person name="Barry K."/>
            <person name="Bills G."/>
            <person name="Bluhm B.H."/>
            <person name="Cannon C."/>
            <person name="Castanera R."/>
            <person name="Culley D.E."/>
            <person name="Daum C."/>
            <person name="Ezra D."/>
            <person name="Gonzalez J.B."/>
            <person name="Henrissat B."/>
            <person name="Kuo A."/>
            <person name="Liang C."/>
            <person name="Lipzen A."/>
            <person name="Lutzoni F."/>
            <person name="Magnuson J."/>
            <person name="Mondo S."/>
            <person name="Nolan M."/>
            <person name="Ohm R."/>
            <person name="Pangilinan J."/>
            <person name="Park H.-J."/>
            <person name="Ramirez L."/>
            <person name="Alfaro M."/>
            <person name="Sun H."/>
            <person name="Tritt A."/>
            <person name="Yoshinaga Y."/>
            <person name="Zwiers L.-H."/>
            <person name="Turgeon B.G."/>
            <person name="Goodwin S.B."/>
            <person name="Spatafora J.W."/>
            <person name="Crous P.W."/>
            <person name="Grigoriev I.V."/>
        </authorList>
    </citation>
    <scope>NUCLEOTIDE SEQUENCE</scope>
    <source>
        <strain evidence="3">CBS 342.82</strain>
    </source>
</reference>
<feature type="compositionally biased region" description="Basic and acidic residues" evidence="1">
    <location>
        <begin position="1294"/>
        <end position="1309"/>
    </location>
</feature>
<feature type="region of interest" description="Disordered" evidence="1">
    <location>
        <begin position="715"/>
        <end position="796"/>
    </location>
</feature>
<reference evidence="3" key="2">
    <citation type="submission" date="2020-04" db="EMBL/GenBank/DDBJ databases">
        <authorList>
            <consortium name="NCBI Genome Project"/>
        </authorList>
    </citation>
    <scope>NUCLEOTIDE SEQUENCE</scope>
    <source>
        <strain evidence="3">CBS 342.82</strain>
    </source>
</reference>
<feature type="region of interest" description="Disordered" evidence="1">
    <location>
        <begin position="1008"/>
        <end position="1040"/>
    </location>
</feature>
<protein>
    <submittedName>
        <fullName evidence="3">Uncharacterized protein</fullName>
    </submittedName>
</protein>
<gene>
    <name evidence="3" type="ORF">K489DRAFT_374360</name>
</gene>
<feature type="compositionally biased region" description="Basic residues" evidence="1">
    <location>
        <begin position="1022"/>
        <end position="1032"/>
    </location>
</feature>
<feature type="compositionally biased region" description="Basic and acidic residues" evidence="1">
    <location>
        <begin position="821"/>
        <end position="830"/>
    </location>
</feature>
<feature type="compositionally biased region" description="Polar residues" evidence="1">
    <location>
        <begin position="179"/>
        <end position="195"/>
    </location>
</feature>
<feature type="compositionally biased region" description="Basic and acidic residues" evidence="1">
    <location>
        <begin position="776"/>
        <end position="786"/>
    </location>
</feature>
<name>A0A6J3LSR2_9PEZI</name>
<feature type="compositionally biased region" description="Polar residues" evidence="1">
    <location>
        <begin position="759"/>
        <end position="775"/>
    </location>
</feature>
<sequence>MLTSGQQSHLRRAKSTSSARTTLTASSSQPHRSIWTTSTDPISSQQNAEAAAIEAYQRAQEEASRRAVMSSSAQMQRRRSQRKGRSEGSHLEDALLGRRRSTRLSRKDGSVEKDAAQSSQAERSTVGLDYITRDGYDDQVRGLEGEGRPPASRDFAIASSSEQQKHRRSRTGVRDDHQSNQISTSTRLESRSNVQRPLPESRLGHDETNVVQGGQSLMIEDSTCLSIACSEKRASIRETQTDEEVMAMARDRCLQDFSAKPLHERRSGILRTFGKRRATTNTPAQVAPETSSSSVLVDESLTLPLPTRPPPPIPVFLEPSSAKTQSRNFSVTLRGRFMKAFRKTSKTMPAETTIPPQHVEAKDFRWTVKDYDLEASTSAVDVASGAHSIANADRLTLEQSLSSRVRPVYSPAQKNSSNSQVSTAKSRVTSWTNLTIAGASTLRLNHLPHEEEADVAEEYERPATAPALPPPPKLEEPRLRKVSSFFGRPIHNRLRKTSKADMRESSEQSKGLYDALQKRIRPMRSTNLAIAVNPEGHGEPTIAAPPFTRAMLPSQSRQSLRDYPAEYASSIGTIGRRAPTVRTVTPEPMTFAHTFIGDTFSPIQEVASPMEADHRSDSRADVVRPTRQQLLRRMQRAKNRWRDPLDDGDRGTPRSTKGARVEGLADDLSGENPYTLSNHHPYDHKLEAQQRYDLPHHVRVSPAFNAFDDHSLHDKHSFLSPEYPPPPPPPAFVDRTPPRKLYNPSIRNGQLRTYLRNVDSPSANSVRLSPSPTNHPRTDPRHDSERALMSPSIYSRGTDGASVRVLSPVASPEVSQWRKYGTAEDNERTPTAKSTARTVERKDSRNTIKAPTVSFDTRAESGDDADMLGGTMITVTGREVKRYRVPFSKPKVATALTDLSPSAEQTSPKLSIHKVLTTSRKPSMEWRRWLSNELNIFRFGSGSKEGGDESRKVSATNELSPEPVDQDRTADLHSTDVHVIGEARSMRASPRSPTDDAVPAVPTISSAAVVKPDEGSLQRSQHASRPHVRSRATSRSSSSGYMNERYPIVATALAIGTAASITETRRKGPKKAASFAGRTTSAEPVVPEITLPDRDDAFIEPTEDAVQVEGSKIEEVKSQKNNAAVAPSTKLTVRPISEFRPRSALELRVKYNTGAGEVSKPLEVRKTRQALAALTPASNDVVVDNTEHSHYPVTEEIPGSRMLQVNGGPPGTHLGQHPLRLEEDPTLINISAGPYAYDRGYDADADTAGHGSNVLTESLAFGTAGVMADMGEGQESAHDCGVHSLGDQSSTRADGTDDQSKRSKFERKPVPNGSMIARSHYQVQLQRSKQQTAAHGTLGTPLESVSSAAWLTGDARAAGTSIDPRTTEKPKPSIGENMPPSNIRVSKQASRSNTKPPTSHAKISGQHPEDPKERSPSIVNPRCHRHRQHTTARTVPRGLA</sequence>
<feature type="region of interest" description="Disordered" evidence="1">
    <location>
        <begin position="634"/>
        <end position="680"/>
    </location>
</feature>
<feature type="compositionally biased region" description="Basic and acidic residues" evidence="1">
    <location>
        <begin position="640"/>
        <end position="652"/>
    </location>
</feature>
<feature type="compositionally biased region" description="Basic and acidic residues" evidence="1">
    <location>
        <begin position="84"/>
        <end position="96"/>
    </location>
</feature>